<dbReference type="GO" id="GO:0000398">
    <property type="term" value="P:mRNA splicing, via spliceosome"/>
    <property type="evidence" value="ECO:0007669"/>
    <property type="project" value="TreeGrafter"/>
</dbReference>
<dbReference type="Pfam" id="PF07189">
    <property type="entry name" value="SF3b10"/>
    <property type="match status" value="1"/>
</dbReference>
<sequence length="228" mass="26066">MNNKKFVHFLHFVLDYSTILSKCSINFLYDTLKNILQTNLLVESTSSCFLSLRTKLGEYHKALETKFTVGDNCSICCCGTPLTKSQQPARRSESTGKGTLGAEFHKIIDNTVKYMDVRFQNLSEKPLLCQIVVPFTPVSSLTMTDRYTIHSQLEHLQSKYIGTGHADTTKWEWLVNQHRDSYCSYMGHFDLLNYFAIAENESKARVRFNLMEKMLQPCGPPADKPDDV</sequence>
<dbReference type="GO" id="GO:0005686">
    <property type="term" value="C:U2 snRNP"/>
    <property type="evidence" value="ECO:0007669"/>
    <property type="project" value="TreeGrafter"/>
</dbReference>
<feature type="non-terminal residue" evidence="1">
    <location>
        <position position="1"/>
    </location>
</feature>
<dbReference type="InterPro" id="IPR009846">
    <property type="entry name" value="SF3b5/RDS3-10"/>
</dbReference>
<proteinExistence type="predicted"/>
<gene>
    <name evidence="1" type="primary">Sf3b5</name>
    <name evidence="1" type="ORF">GTO96_0015150</name>
</gene>
<dbReference type="EMBL" id="JAATIS010000485">
    <property type="protein sequence ID" value="KAG2468550.1"/>
    <property type="molecule type" value="Genomic_DNA"/>
</dbReference>
<dbReference type="PANTHER" id="PTHR20978">
    <property type="entry name" value="SPLICING FACTOR 3B SUBUNIT 5"/>
    <property type="match status" value="1"/>
</dbReference>
<keyword evidence="2" id="KW-1185">Reference proteome</keyword>
<dbReference type="PANTHER" id="PTHR20978:SF0">
    <property type="entry name" value="SPLICING FACTOR 3B SUBUNIT 5"/>
    <property type="match status" value="1"/>
</dbReference>
<feature type="non-terminal residue" evidence="1">
    <location>
        <position position="228"/>
    </location>
</feature>
<organism evidence="1 2">
    <name type="scientific">Polypterus senegalus</name>
    <name type="common">Senegal bichir</name>
    <dbReference type="NCBI Taxonomy" id="55291"/>
    <lineage>
        <taxon>Eukaryota</taxon>
        <taxon>Metazoa</taxon>
        <taxon>Chordata</taxon>
        <taxon>Craniata</taxon>
        <taxon>Vertebrata</taxon>
        <taxon>Euteleostomi</taxon>
        <taxon>Actinopterygii</taxon>
        <taxon>Polypteriformes</taxon>
        <taxon>Polypteridae</taxon>
        <taxon>Polypterus</taxon>
    </lineage>
</organism>
<accession>A0A8X7XJT9</accession>
<dbReference type="AlphaFoldDB" id="A0A8X7XJT9"/>
<evidence type="ECO:0000313" key="2">
    <source>
        <dbReference type="Proteomes" id="UP000886611"/>
    </source>
</evidence>
<protein>
    <submittedName>
        <fullName evidence="1">SF3B5 factor</fullName>
    </submittedName>
</protein>
<evidence type="ECO:0000313" key="1">
    <source>
        <dbReference type="EMBL" id="KAG2468550.1"/>
    </source>
</evidence>
<comment type="caution">
    <text evidence="1">The sequence shown here is derived from an EMBL/GenBank/DDBJ whole genome shotgun (WGS) entry which is preliminary data.</text>
</comment>
<dbReference type="GO" id="GO:0071011">
    <property type="term" value="C:precatalytic spliceosome"/>
    <property type="evidence" value="ECO:0007669"/>
    <property type="project" value="TreeGrafter"/>
</dbReference>
<name>A0A8X7XJT9_POLSE</name>
<reference evidence="1 2" key="1">
    <citation type="journal article" date="2021" name="Cell">
        <title>Tracing the genetic footprints of vertebrate landing in non-teleost ray-finned fishes.</title>
        <authorList>
            <person name="Bi X."/>
            <person name="Wang K."/>
            <person name="Yang L."/>
            <person name="Pan H."/>
            <person name="Jiang H."/>
            <person name="Wei Q."/>
            <person name="Fang M."/>
            <person name="Yu H."/>
            <person name="Zhu C."/>
            <person name="Cai Y."/>
            <person name="He Y."/>
            <person name="Gan X."/>
            <person name="Zeng H."/>
            <person name="Yu D."/>
            <person name="Zhu Y."/>
            <person name="Jiang H."/>
            <person name="Qiu Q."/>
            <person name="Yang H."/>
            <person name="Zhang Y.E."/>
            <person name="Wang W."/>
            <person name="Zhu M."/>
            <person name="He S."/>
            <person name="Zhang G."/>
        </authorList>
    </citation>
    <scope>NUCLEOTIDE SEQUENCE [LARGE SCALE GENOMIC DNA]</scope>
    <source>
        <strain evidence="1">Bchr_013</strain>
    </source>
</reference>
<dbReference type="Proteomes" id="UP000886611">
    <property type="component" value="Unassembled WGS sequence"/>
</dbReference>